<dbReference type="AlphaFoldDB" id="A0ABD2WGT7"/>
<evidence type="ECO:0008006" key="5">
    <source>
        <dbReference type="Google" id="ProtNLM"/>
    </source>
</evidence>
<keyword evidence="4" id="KW-1185">Reference proteome</keyword>
<dbReference type="Proteomes" id="UP001627154">
    <property type="component" value="Unassembled WGS sequence"/>
</dbReference>
<feature type="region of interest" description="Disordered" evidence="1">
    <location>
        <begin position="217"/>
        <end position="249"/>
    </location>
</feature>
<evidence type="ECO:0000313" key="4">
    <source>
        <dbReference type="Proteomes" id="UP001627154"/>
    </source>
</evidence>
<evidence type="ECO:0000256" key="1">
    <source>
        <dbReference type="SAM" id="MobiDB-lite"/>
    </source>
</evidence>
<dbReference type="EMBL" id="JBJJXI010000107">
    <property type="protein sequence ID" value="KAL3391944.1"/>
    <property type="molecule type" value="Genomic_DNA"/>
</dbReference>
<organism evidence="3 4">
    <name type="scientific">Trichogramma kaykai</name>
    <dbReference type="NCBI Taxonomy" id="54128"/>
    <lineage>
        <taxon>Eukaryota</taxon>
        <taxon>Metazoa</taxon>
        <taxon>Ecdysozoa</taxon>
        <taxon>Arthropoda</taxon>
        <taxon>Hexapoda</taxon>
        <taxon>Insecta</taxon>
        <taxon>Pterygota</taxon>
        <taxon>Neoptera</taxon>
        <taxon>Endopterygota</taxon>
        <taxon>Hymenoptera</taxon>
        <taxon>Apocrita</taxon>
        <taxon>Proctotrupomorpha</taxon>
        <taxon>Chalcidoidea</taxon>
        <taxon>Trichogrammatidae</taxon>
        <taxon>Trichogramma</taxon>
    </lineage>
</organism>
<evidence type="ECO:0000313" key="3">
    <source>
        <dbReference type="EMBL" id="KAL3391944.1"/>
    </source>
</evidence>
<name>A0ABD2WGT7_9HYME</name>
<feature type="signal peptide" evidence="2">
    <location>
        <begin position="1"/>
        <end position="29"/>
    </location>
</feature>
<keyword evidence="2" id="KW-0732">Signal</keyword>
<accession>A0ABD2WGT7</accession>
<gene>
    <name evidence="3" type="ORF">TKK_013279</name>
</gene>
<evidence type="ECO:0000256" key="2">
    <source>
        <dbReference type="SAM" id="SignalP"/>
    </source>
</evidence>
<feature type="compositionally biased region" description="Low complexity" evidence="1">
    <location>
        <begin position="171"/>
        <end position="188"/>
    </location>
</feature>
<feature type="region of interest" description="Disordered" evidence="1">
    <location>
        <begin position="165"/>
        <end position="204"/>
    </location>
</feature>
<feature type="chain" id="PRO_5044789614" description="VWFA domain-containing protein" evidence="2">
    <location>
        <begin position="30"/>
        <end position="868"/>
    </location>
</feature>
<reference evidence="3 4" key="1">
    <citation type="journal article" date="2024" name="bioRxiv">
        <title>A reference genome for Trichogramma kaykai: A tiny desert-dwelling parasitoid wasp with competing sex-ratio distorters.</title>
        <authorList>
            <person name="Culotta J."/>
            <person name="Lindsey A.R."/>
        </authorList>
    </citation>
    <scope>NUCLEOTIDE SEQUENCE [LARGE SCALE GENOMIC DNA]</scope>
    <source>
        <strain evidence="3 4">KSX58</strain>
    </source>
</reference>
<sequence>MRTFFAGAESGAFRALLLFLLLIVSSSRAQENAKKILSPNLVDCYENPDLAKWNLLPHDLNHLVAIIRKIENAPGFGLSVRDFAGALLHRFRQDGIVKSPTIHTQSGVLPYAPMGMHFRRHAKTLQVIPGTAAPQLDLNSITPLERCSLHAMISSSIDKYVRQDESRDCQRPSNSYQSYQSSYQSRPYNSRRYKRGLSKSSDVETLSADQIRALKAKNESVDPDSQYPELPPNHPLTRNGRYAQNEPPLSNCPIENGVVKTPWGSVAGGPLLAGIAAGLQPQTVAVSTLLRARVGGGFDDSSNPMITSYSTESPIENRYLATLAGDLAEVALMQGPRLPSMPQGYRIGTEGHWNSTDSARFYFLEANEDLQMTAAEIRGDLDGLAIADTVLQQHNRYPGLRLSQILEMYYSDRGFFDEQVRACNRNQLAQRLVAANTDKLAQQAYSAAVVLSPELATAFITDEKIQELVGQAVKDLQTFIPKMSPNACENSGQNTGRSSILETAVDVTVVVDSSWPYDQLYSILSQLLGKLDISPFGGNFSIVNGADGKILVETSNVITDLQNFNRTVYDRMTNRGFDVSTALRSLRSIQNDKLNEERRVGRAGGQSDVALFLTYETRPSQQDKDYQMKVLKEMHERAPDAVALFLTAGAKSRWEDYVLDKREDLFQVPSFSSANERYQLDGLVARIKRVPRRLINTRCGADYDETASNGQSKELKAHLGPNGQHVYRMHPNYFKSDDANNPPAIIVKNGDASVPLEICSARSLEALNQTQSSSDRPDCETNTHVVKMSCDGAYYLHECRPYYVSVRPKLAAGSANRNALCTRPDLCRYPDDLAYTVQFEYLVCKSSAGKALLLSPLLLLLLLARIFS</sequence>
<proteinExistence type="predicted"/>
<protein>
    <recommendedName>
        <fullName evidence="5">VWFA domain-containing protein</fullName>
    </recommendedName>
</protein>
<comment type="caution">
    <text evidence="3">The sequence shown here is derived from an EMBL/GenBank/DDBJ whole genome shotgun (WGS) entry which is preliminary data.</text>
</comment>